<dbReference type="RefSeq" id="WP_184756907.1">
    <property type="nucleotide sequence ID" value="NZ_BAABEK010000005.1"/>
</dbReference>
<dbReference type="AlphaFoldDB" id="A0A7W7WB61"/>
<dbReference type="EMBL" id="JACHJU010000002">
    <property type="protein sequence ID" value="MBB4940741.1"/>
    <property type="molecule type" value="Genomic_DNA"/>
</dbReference>
<comment type="caution">
    <text evidence="1">The sequence shown here is derived from an EMBL/GenBank/DDBJ whole genome shotgun (WGS) entry which is preliminary data.</text>
</comment>
<organism evidence="1 2">
    <name type="scientific">Streptosporangium album</name>
    <dbReference type="NCBI Taxonomy" id="47479"/>
    <lineage>
        <taxon>Bacteria</taxon>
        <taxon>Bacillati</taxon>
        <taxon>Actinomycetota</taxon>
        <taxon>Actinomycetes</taxon>
        <taxon>Streptosporangiales</taxon>
        <taxon>Streptosporangiaceae</taxon>
        <taxon>Streptosporangium</taxon>
    </lineage>
</organism>
<proteinExistence type="predicted"/>
<gene>
    <name evidence="1" type="ORF">FHR32_005118</name>
</gene>
<evidence type="ECO:0000313" key="2">
    <source>
        <dbReference type="Proteomes" id="UP000534286"/>
    </source>
</evidence>
<name>A0A7W7WB61_9ACTN</name>
<protein>
    <submittedName>
        <fullName evidence="1">Uncharacterized protein</fullName>
    </submittedName>
</protein>
<sequence length="78" mass="8554">MSEPEGALPVEVTEALIVRPGDTLILRLASNTTPEQFARSREMVGPGLKERLPGVEVVWLGGIEQMAVYHPDQRIEGD</sequence>
<keyword evidence="2" id="KW-1185">Reference proteome</keyword>
<dbReference type="Proteomes" id="UP000534286">
    <property type="component" value="Unassembled WGS sequence"/>
</dbReference>
<accession>A0A7W7WB61</accession>
<reference evidence="1 2" key="1">
    <citation type="submission" date="2020-08" db="EMBL/GenBank/DDBJ databases">
        <title>Sequencing the genomes of 1000 actinobacteria strains.</title>
        <authorList>
            <person name="Klenk H.-P."/>
        </authorList>
    </citation>
    <scope>NUCLEOTIDE SEQUENCE [LARGE SCALE GENOMIC DNA]</scope>
    <source>
        <strain evidence="1 2">DSM 43023</strain>
    </source>
</reference>
<evidence type="ECO:0000313" key="1">
    <source>
        <dbReference type="EMBL" id="MBB4940741.1"/>
    </source>
</evidence>